<sequence>MKEMKNSSLLTWLNGALGVMVWVLVFGLVVLSVMLVLGLLGVGAGTAHMEWSAMGLRLEVPGAEFDGLFFTVSSGMGIGMAVFGLLILLRCRSIIRRVIQGTPFHPDQGRDMRWIAWLILASEAFQTAAQVFVASRIGSVLQAAAGPAITADATVSLRPEVIFLGLIILVLAQIFSYGSAMEEEQRYTV</sequence>
<protein>
    <recommendedName>
        <fullName evidence="4">DUF2975 domain-containing protein</fullName>
    </recommendedName>
</protein>
<evidence type="ECO:0008006" key="4">
    <source>
        <dbReference type="Google" id="ProtNLM"/>
    </source>
</evidence>
<dbReference type="InterPro" id="IPR021354">
    <property type="entry name" value="DUF2975"/>
</dbReference>
<feature type="transmembrane region" description="Helical" evidence="1">
    <location>
        <begin position="161"/>
        <end position="180"/>
    </location>
</feature>
<organism evidence="2 3">
    <name type="scientific">Spirochaeta lutea</name>
    <dbReference type="NCBI Taxonomy" id="1480694"/>
    <lineage>
        <taxon>Bacteria</taxon>
        <taxon>Pseudomonadati</taxon>
        <taxon>Spirochaetota</taxon>
        <taxon>Spirochaetia</taxon>
        <taxon>Spirochaetales</taxon>
        <taxon>Spirochaetaceae</taxon>
        <taxon>Spirochaeta</taxon>
    </lineage>
</organism>
<keyword evidence="1" id="KW-0472">Membrane</keyword>
<accession>A0A098QVZ2</accession>
<feature type="transmembrane region" description="Helical" evidence="1">
    <location>
        <begin position="67"/>
        <end position="89"/>
    </location>
</feature>
<gene>
    <name evidence="2" type="ORF">DC28_10895</name>
</gene>
<dbReference type="AlphaFoldDB" id="A0A098QVZ2"/>
<dbReference type="EMBL" id="JNUP01000065">
    <property type="protein sequence ID" value="KGE71741.1"/>
    <property type="molecule type" value="Genomic_DNA"/>
</dbReference>
<evidence type="ECO:0000256" key="1">
    <source>
        <dbReference type="SAM" id="Phobius"/>
    </source>
</evidence>
<proteinExistence type="predicted"/>
<dbReference type="Proteomes" id="UP000029692">
    <property type="component" value="Unassembled WGS sequence"/>
</dbReference>
<evidence type="ECO:0000313" key="3">
    <source>
        <dbReference type="Proteomes" id="UP000029692"/>
    </source>
</evidence>
<reference evidence="2 3" key="1">
    <citation type="submission" date="2014-05" db="EMBL/GenBank/DDBJ databases">
        <title>De novo Genome Sequence of Spirocheata sp.</title>
        <authorList>
            <person name="Shivani Y."/>
            <person name="Subhash Y."/>
            <person name="Tushar L."/>
            <person name="Sasikala C."/>
            <person name="Ramana C.V."/>
        </authorList>
    </citation>
    <scope>NUCLEOTIDE SEQUENCE [LARGE SCALE GENOMIC DNA]</scope>
    <source>
        <strain evidence="2 3">JC230</strain>
    </source>
</reference>
<evidence type="ECO:0000313" key="2">
    <source>
        <dbReference type="EMBL" id="KGE71741.1"/>
    </source>
</evidence>
<keyword evidence="3" id="KW-1185">Reference proteome</keyword>
<dbReference type="Pfam" id="PF11188">
    <property type="entry name" value="DUF2975"/>
    <property type="match status" value="1"/>
</dbReference>
<name>A0A098QVZ2_9SPIO</name>
<keyword evidence="1" id="KW-0812">Transmembrane</keyword>
<feature type="transmembrane region" description="Helical" evidence="1">
    <location>
        <begin position="21"/>
        <end position="47"/>
    </location>
</feature>
<dbReference type="STRING" id="1480694.DC28_10895"/>
<comment type="caution">
    <text evidence="2">The sequence shown here is derived from an EMBL/GenBank/DDBJ whole genome shotgun (WGS) entry which is preliminary data.</text>
</comment>
<keyword evidence="1" id="KW-1133">Transmembrane helix</keyword>
<dbReference type="RefSeq" id="WP_037548207.1">
    <property type="nucleotide sequence ID" value="NZ_JNUP01000065.1"/>
</dbReference>